<reference evidence="1 2" key="1">
    <citation type="submission" date="2016-04" db="EMBL/GenBank/DDBJ databases">
        <title>Genome analyses suggest a sexual origin of heterokaryosis in a supposedly ancient asexual fungus.</title>
        <authorList>
            <person name="Ropars J."/>
            <person name="Sedzielewska K."/>
            <person name="Noel J."/>
            <person name="Charron P."/>
            <person name="Farinelli L."/>
            <person name="Marton T."/>
            <person name="Kruger M."/>
            <person name="Pelin A."/>
            <person name="Brachmann A."/>
            <person name="Corradi N."/>
        </authorList>
    </citation>
    <scope>NUCLEOTIDE SEQUENCE [LARGE SCALE GENOMIC DNA]</scope>
    <source>
        <strain evidence="1 2">A5</strain>
    </source>
</reference>
<dbReference type="Proteomes" id="UP000232722">
    <property type="component" value="Unassembled WGS sequence"/>
</dbReference>
<name>A0A2N0NHX8_9GLOM</name>
<gene>
    <name evidence="1" type="ORF">RhiirA5_439366</name>
</gene>
<sequence length="79" mass="9459">MWSFEYSMQLKNNKYVTGNVLTGRSKMDISIYYWCNNQRTFRRKGSVYGGDRLIQKLRNVYAINWNGIFDTLKMEGIFQ</sequence>
<protein>
    <submittedName>
        <fullName evidence="1">Uncharacterized protein</fullName>
    </submittedName>
</protein>
<dbReference type="EMBL" id="LLXJ01006498">
    <property type="protein sequence ID" value="PKB94183.1"/>
    <property type="molecule type" value="Genomic_DNA"/>
</dbReference>
<dbReference type="AlphaFoldDB" id="A0A2N0NHX8"/>
<proteinExistence type="predicted"/>
<reference evidence="1 2" key="2">
    <citation type="submission" date="2017-09" db="EMBL/GenBank/DDBJ databases">
        <title>Extensive intraspecific genome diversity in a model arbuscular mycorrhizal fungus.</title>
        <authorList>
            <person name="Chen E.C."/>
            <person name="Morin E."/>
            <person name="Beaudet D."/>
            <person name="Noel J."/>
            <person name="Ndikumana S."/>
            <person name="Charron P."/>
            <person name="St-Onge C."/>
            <person name="Giorgi J."/>
            <person name="Grigoriev I.V."/>
            <person name="Roux C."/>
            <person name="Martin F.M."/>
            <person name="Corradi N."/>
        </authorList>
    </citation>
    <scope>NUCLEOTIDE SEQUENCE [LARGE SCALE GENOMIC DNA]</scope>
    <source>
        <strain evidence="1 2">A5</strain>
    </source>
</reference>
<evidence type="ECO:0000313" key="2">
    <source>
        <dbReference type="Proteomes" id="UP000232722"/>
    </source>
</evidence>
<accession>A0A2N0NHX8</accession>
<comment type="caution">
    <text evidence="1">The sequence shown here is derived from an EMBL/GenBank/DDBJ whole genome shotgun (WGS) entry which is preliminary data.</text>
</comment>
<organism evidence="1 2">
    <name type="scientific">Rhizophagus irregularis</name>
    <dbReference type="NCBI Taxonomy" id="588596"/>
    <lineage>
        <taxon>Eukaryota</taxon>
        <taxon>Fungi</taxon>
        <taxon>Fungi incertae sedis</taxon>
        <taxon>Mucoromycota</taxon>
        <taxon>Glomeromycotina</taxon>
        <taxon>Glomeromycetes</taxon>
        <taxon>Glomerales</taxon>
        <taxon>Glomeraceae</taxon>
        <taxon>Rhizophagus</taxon>
    </lineage>
</organism>
<evidence type="ECO:0000313" key="1">
    <source>
        <dbReference type="EMBL" id="PKB94183.1"/>
    </source>
</evidence>